<dbReference type="InterPro" id="IPR002035">
    <property type="entry name" value="VWF_A"/>
</dbReference>
<dbReference type="PANTHER" id="PTHR37464:SF1">
    <property type="entry name" value="BLL2463 PROTEIN"/>
    <property type="match status" value="1"/>
</dbReference>
<dbReference type="InterPro" id="IPR024163">
    <property type="entry name" value="Aerotolerance_reg_N"/>
</dbReference>
<feature type="transmembrane region" description="Helical" evidence="1">
    <location>
        <begin position="6"/>
        <end position="24"/>
    </location>
</feature>
<dbReference type="CDD" id="cd00198">
    <property type="entry name" value="vWFA"/>
    <property type="match status" value="1"/>
</dbReference>
<dbReference type="OrthoDB" id="228877at2"/>
<sequence>MSLLYGAFLLGALTIAAPLLFHLIRRTPKARYEFSSLMFLQPSPPRLTRRSRLDEWLLLLLRALAILLLAFAFTRPYFRTQAELSLSDAPQRHVAILVDHSASMRRGAVWDDAITAAKEVIDGLEPTDEVSLFAFDEKLEMLVAPESLAGFDQNQRRQLVRNKLAELSPTWGASDLGSALLGVAERLESADDLHQTHAALQIVLVGDVQAGSQLDALQTSQWPESVRLEVHNVIPADISNARVRLIASQEEETDGERVPRVRVRNVAGSQIEQFEVVWKDGAEDRSRPVSFYVPPGESLVLDVPLEIGSSSPDRLLLRGDGPGLDFDNTFYQVPAVQEQISLAYFGSDAADDPEQMRFYLSRAFDETPARKIEIAAVETEAMPNWEIDAAPYFAVIAHSLSQTQQDGVNKFLEQGGDALVVLSSDDMVREMGAWLGGVQLLPPSDQNSAAKDSFALLGYVDFQHPLFVPFAGARYNDFTKIRFWRHRQVNLDEVKGAAVIARFSDDTPALWSIQRGEGTLYVMSAGWSRADSQLALSTKFLPLLSRWLELAAKGRLASQSYVVNQPVPLPTALGKRVVQTPTGDKIELAEQDTVFAATLVPGIYSLLDEGQETKFAVNVADSESETDPLDLQRLEQFDIALGAAPSQTTQLDRMRQLRDLELENRQKIWKWLIVAVLILLGVETWLAARRSRQPVQVMGDLA</sequence>
<comment type="caution">
    <text evidence="3">The sequence shown here is derived from an EMBL/GenBank/DDBJ whole genome shotgun (WGS) entry which is preliminary data.</text>
</comment>
<dbReference type="SUPFAM" id="SSF53300">
    <property type="entry name" value="vWA-like"/>
    <property type="match status" value="1"/>
</dbReference>
<dbReference type="Pfam" id="PF07584">
    <property type="entry name" value="BatA"/>
    <property type="match status" value="1"/>
</dbReference>
<dbReference type="Pfam" id="PF13519">
    <property type="entry name" value="VWA_2"/>
    <property type="match status" value="1"/>
</dbReference>
<evidence type="ECO:0000259" key="2">
    <source>
        <dbReference type="SMART" id="SM00327"/>
    </source>
</evidence>
<keyword evidence="1" id="KW-0812">Transmembrane</keyword>
<dbReference type="PANTHER" id="PTHR37464">
    <property type="entry name" value="BLL2463 PROTEIN"/>
    <property type="match status" value="1"/>
</dbReference>
<evidence type="ECO:0000256" key="1">
    <source>
        <dbReference type="SAM" id="Phobius"/>
    </source>
</evidence>
<dbReference type="eggNOG" id="COG2304">
    <property type="taxonomic scope" value="Bacteria"/>
</dbReference>
<keyword evidence="1" id="KW-0472">Membrane</keyword>
<feature type="transmembrane region" description="Helical" evidence="1">
    <location>
        <begin position="56"/>
        <end position="78"/>
    </location>
</feature>
<evidence type="ECO:0000313" key="4">
    <source>
        <dbReference type="Proteomes" id="UP000004358"/>
    </source>
</evidence>
<name>A3ZY71_9BACT</name>
<feature type="domain" description="VWFA" evidence="2">
    <location>
        <begin position="91"/>
        <end position="267"/>
    </location>
</feature>
<dbReference type="HOGENOM" id="CLU_391742_0_0_0"/>
<dbReference type="NCBIfam" id="TIGR02226">
    <property type="entry name" value="two_anch"/>
    <property type="match status" value="1"/>
</dbReference>
<organism evidence="3 4">
    <name type="scientific">Blastopirellula marina DSM 3645</name>
    <dbReference type="NCBI Taxonomy" id="314230"/>
    <lineage>
        <taxon>Bacteria</taxon>
        <taxon>Pseudomonadati</taxon>
        <taxon>Planctomycetota</taxon>
        <taxon>Planctomycetia</taxon>
        <taxon>Pirellulales</taxon>
        <taxon>Pirellulaceae</taxon>
        <taxon>Blastopirellula</taxon>
    </lineage>
</organism>
<proteinExistence type="predicted"/>
<dbReference type="AlphaFoldDB" id="A3ZY71"/>
<gene>
    <name evidence="3" type="ORF">DSM3645_26704</name>
</gene>
<dbReference type="InterPro" id="IPR036465">
    <property type="entry name" value="vWFA_dom_sf"/>
</dbReference>
<protein>
    <submittedName>
        <fullName evidence="3">Inter-alpha-trypsin inhibitor heavy chain H2-like protein</fullName>
    </submittedName>
</protein>
<evidence type="ECO:0000313" key="3">
    <source>
        <dbReference type="EMBL" id="EAQ78542.1"/>
    </source>
</evidence>
<dbReference type="InterPro" id="IPR029062">
    <property type="entry name" value="Class_I_gatase-like"/>
</dbReference>
<dbReference type="SUPFAM" id="SSF52317">
    <property type="entry name" value="Class I glutamine amidotransferase-like"/>
    <property type="match status" value="1"/>
</dbReference>
<dbReference type="Proteomes" id="UP000004358">
    <property type="component" value="Unassembled WGS sequence"/>
</dbReference>
<keyword evidence="1" id="KW-1133">Transmembrane helix</keyword>
<dbReference type="Gene3D" id="3.40.50.410">
    <property type="entry name" value="von Willebrand factor, type A domain"/>
    <property type="match status" value="1"/>
</dbReference>
<dbReference type="InterPro" id="IPR011933">
    <property type="entry name" value="Double_TM_dom"/>
</dbReference>
<dbReference type="RefSeq" id="WP_002653235.1">
    <property type="nucleotide sequence ID" value="NZ_CH672376.1"/>
</dbReference>
<accession>A3ZY71</accession>
<dbReference type="STRING" id="314230.DSM3645_26704"/>
<dbReference type="SMART" id="SM00327">
    <property type="entry name" value="VWA"/>
    <property type="match status" value="1"/>
</dbReference>
<dbReference type="EMBL" id="AANZ01000020">
    <property type="protein sequence ID" value="EAQ78542.1"/>
    <property type="molecule type" value="Genomic_DNA"/>
</dbReference>
<reference evidence="3 4" key="1">
    <citation type="submission" date="2006-02" db="EMBL/GenBank/DDBJ databases">
        <authorList>
            <person name="Amann R."/>
            <person name="Ferriera S."/>
            <person name="Johnson J."/>
            <person name="Kravitz S."/>
            <person name="Halpern A."/>
            <person name="Remington K."/>
            <person name="Beeson K."/>
            <person name="Tran B."/>
            <person name="Rogers Y.-H."/>
            <person name="Friedman R."/>
            <person name="Venter J.C."/>
        </authorList>
    </citation>
    <scope>NUCLEOTIDE SEQUENCE [LARGE SCALE GENOMIC DNA]</scope>
    <source>
        <strain evidence="3 4">DSM 3645</strain>
    </source>
</reference>